<evidence type="ECO:0000313" key="3">
    <source>
        <dbReference type="EMBL" id="GBP21389.1"/>
    </source>
</evidence>
<keyword evidence="2" id="KW-0732">Signal</keyword>
<feature type="signal peptide" evidence="2">
    <location>
        <begin position="1"/>
        <end position="17"/>
    </location>
</feature>
<evidence type="ECO:0000256" key="1">
    <source>
        <dbReference type="SAM" id="MobiDB-lite"/>
    </source>
</evidence>
<feature type="compositionally biased region" description="Basic residues" evidence="1">
    <location>
        <begin position="134"/>
        <end position="143"/>
    </location>
</feature>
<organism evidence="3 4">
    <name type="scientific">Eumeta variegata</name>
    <name type="common">Bagworm moth</name>
    <name type="synonym">Eumeta japonica</name>
    <dbReference type="NCBI Taxonomy" id="151549"/>
    <lineage>
        <taxon>Eukaryota</taxon>
        <taxon>Metazoa</taxon>
        <taxon>Ecdysozoa</taxon>
        <taxon>Arthropoda</taxon>
        <taxon>Hexapoda</taxon>
        <taxon>Insecta</taxon>
        <taxon>Pterygota</taxon>
        <taxon>Neoptera</taxon>
        <taxon>Endopterygota</taxon>
        <taxon>Lepidoptera</taxon>
        <taxon>Glossata</taxon>
        <taxon>Ditrysia</taxon>
        <taxon>Tineoidea</taxon>
        <taxon>Psychidae</taxon>
        <taxon>Oiketicinae</taxon>
        <taxon>Eumeta</taxon>
    </lineage>
</organism>
<evidence type="ECO:0000256" key="2">
    <source>
        <dbReference type="SAM" id="SignalP"/>
    </source>
</evidence>
<feature type="chain" id="PRO_5020026794" description="Secreted protein" evidence="2">
    <location>
        <begin position="18"/>
        <end position="192"/>
    </location>
</feature>
<accession>A0A4C1U512</accession>
<sequence>MVLLRSFVLCVSAHTAGFRIFNKQKWDVELYESNLAVSPPDEWSYVLYVVIALEPFLSSGRRFHHRHTGYGTLYVRNPTRTRSVFAPSYMAPRATAPLALPLADAKVTDRNCPLHTTFTNNSLSPKGVVFFGKRKGRFHRRKPSAKERAARERRQPAQSRGRHPNPPNSILNAPFARRAYGNARTRRRSRSH</sequence>
<keyword evidence="4" id="KW-1185">Reference proteome</keyword>
<reference evidence="3 4" key="1">
    <citation type="journal article" date="2019" name="Commun. Biol.">
        <title>The bagworm genome reveals a unique fibroin gene that provides high tensile strength.</title>
        <authorList>
            <person name="Kono N."/>
            <person name="Nakamura H."/>
            <person name="Ohtoshi R."/>
            <person name="Tomita M."/>
            <person name="Numata K."/>
            <person name="Arakawa K."/>
        </authorList>
    </citation>
    <scope>NUCLEOTIDE SEQUENCE [LARGE SCALE GENOMIC DNA]</scope>
</reference>
<feature type="compositionally biased region" description="Basic and acidic residues" evidence="1">
    <location>
        <begin position="144"/>
        <end position="155"/>
    </location>
</feature>
<dbReference type="AlphaFoldDB" id="A0A4C1U512"/>
<evidence type="ECO:0008006" key="5">
    <source>
        <dbReference type="Google" id="ProtNLM"/>
    </source>
</evidence>
<dbReference type="EMBL" id="BGZK01000128">
    <property type="protein sequence ID" value="GBP21389.1"/>
    <property type="molecule type" value="Genomic_DNA"/>
</dbReference>
<dbReference type="Proteomes" id="UP000299102">
    <property type="component" value="Unassembled WGS sequence"/>
</dbReference>
<name>A0A4C1U512_EUMVA</name>
<feature type="region of interest" description="Disordered" evidence="1">
    <location>
        <begin position="134"/>
        <end position="192"/>
    </location>
</feature>
<gene>
    <name evidence="3" type="ORF">EVAR_11990_1</name>
</gene>
<proteinExistence type="predicted"/>
<evidence type="ECO:0000313" key="4">
    <source>
        <dbReference type="Proteomes" id="UP000299102"/>
    </source>
</evidence>
<protein>
    <recommendedName>
        <fullName evidence="5">Secreted protein</fullName>
    </recommendedName>
</protein>
<comment type="caution">
    <text evidence="3">The sequence shown here is derived from an EMBL/GenBank/DDBJ whole genome shotgun (WGS) entry which is preliminary data.</text>
</comment>